<name>A0A9N7UDS3_PLEPL</name>
<organism evidence="2 3">
    <name type="scientific">Pleuronectes platessa</name>
    <name type="common">European plaice</name>
    <dbReference type="NCBI Taxonomy" id="8262"/>
    <lineage>
        <taxon>Eukaryota</taxon>
        <taxon>Metazoa</taxon>
        <taxon>Chordata</taxon>
        <taxon>Craniata</taxon>
        <taxon>Vertebrata</taxon>
        <taxon>Euteleostomi</taxon>
        <taxon>Actinopterygii</taxon>
        <taxon>Neopterygii</taxon>
        <taxon>Teleostei</taxon>
        <taxon>Neoteleostei</taxon>
        <taxon>Acanthomorphata</taxon>
        <taxon>Carangaria</taxon>
        <taxon>Pleuronectiformes</taxon>
        <taxon>Pleuronectoidei</taxon>
        <taxon>Pleuronectidae</taxon>
        <taxon>Pleuronectes</taxon>
    </lineage>
</organism>
<accession>A0A9N7UDS3</accession>
<evidence type="ECO:0000313" key="2">
    <source>
        <dbReference type="EMBL" id="CAB1428692.1"/>
    </source>
</evidence>
<gene>
    <name evidence="2" type="ORF">PLEPLA_LOCUS16666</name>
</gene>
<protein>
    <submittedName>
        <fullName evidence="2">Uncharacterized protein</fullName>
    </submittedName>
</protein>
<comment type="caution">
    <text evidence="2">The sequence shown here is derived from an EMBL/GenBank/DDBJ whole genome shotgun (WGS) entry which is preliminary data.</text>
</comment>
<evidence type="ECO:0000313" key="3">
    <source>
        <dbReference type="Proteomes" id="UP001153269"/>
    </source>
</evidence>
<reference evidence="2" key="1">
    <citation type="submission" date="2020-03" db="EMBL/GenBank/DDBJ databases">
        <authorList>
            <person name="Weist P."/>
        </authorList>
    </citation>
    <scope>NUCLEOTIDE SEQUENCE</scope>
</reference>
<feature type="region of interest" description="Disordered" evidence="1">
    <location>
        <begin position="63"/>
        <end position="97"/>
    </location>
</feature>
<dbReference type="Proteomes" id="UP001153269">
    <property type="component" value="Unassembled WGS sequence"/>
</dbReference>
<evidence type="ECO:0000256" key="1">
    <source>
        <dbReference type="SAM" id="MobiDB-lite"/>
    </source>
</evidence>
<proteinExistence type="predicted"/>
<sequence length="97" mass="11542">MFINRGKTKQELEKLKPSHHEVFQSHTTNQEKFKTEVQEEKKKNNVLQEELYNLKASHHEVCQSHTTTQEKFNTELQEEKKKKNVPLKKSGEVQGYF</sequence>
<feature type="region of interest" description="Disordered" evidence="1">
    <location>
        <begin position="1"/>
        <end position="40"/>
    </location>
</feature>
<feature type="compositionally biased region" description="Basic and acidic residues" evidence="1">
    <location>
        <begin position="8"/>
        <end position="40"/>
    </location>
</feature>
<dbReference type="AlphaFoldDB" id="A0A9N7UDS3"/>
<keyword evidence="3" id="KW-1185">Reference proteome</keyword>
<dbReference type="EMBL" id="CADEAL010001079">
    <property type="protein sequence ID" value="CAB1428692.1"/>
    <property type="molecule type" value="Genomic_DNA"/>
</dbReference>
<feature type="compositionally biased region" description="Polar residues" evidence="1">
    <location>
        <begin position="63"/>
        <end position="75"/>
    </location>
</feature>